<feature type="binding site" evidence="8">
    <location>
        <position position="42"/>
    </location>
    <ligand>
        <name>Mg(2+)</name>
        <dbReference type="ChEBI" id="CHEBI:18420"/>
    </ligand>
</feature>
<dbReference type="RefSeq" id="WP_127017102.1">
    <property type="nucleotide sequence ID" value="NZ_CP016379.1"/>
</dbReference>
<dbReference type="InterPro" id="IPR018299">
    <property type="entry name" value="Alkaline_phosphatase_AS"/>
</dbReference>
<dbReference type="Gene3D" id="1.10.60.40">
    <property type="match status" value="1"/>
</dbReference>
<comment type="cofactor">
    <cofactor evidence="8">
        <name>Mg(2+)</name>
        <dbReference type="ChEBI" id="CHEBI:18420"/>
    </cofactor>
    <text evidence="8">Binds 1 Mg(2+) ion.</text>
</comment>
<feature type="binding site" evidence="8">
    <location>
        <position position="143"/>
    </location>
    <ligand>
        <name>Mg(2+)</name>
        <dbReference type="ChEBI" id="CHEBI:18420"/>
    </ligand>
</feature>
<evidence type="ECO:0000313" key="10">
    <source>
        <dbReference type="EMBL" id="AZR73755.1"/>
    </source>
</evidence>
<feature type="binding site" evidence="8">
    <location>
        <position position="42"/>
    </location>
    <ligand>
        <name>Zn(2+)</name>
        <dbReference type="ChEBI" id="CHEBI:29105"/>
        <label>2</label>
    </ligand>
</feature>
<dbReference type="PANTHER" id="PTHR11596:SF5">
    <property type="entry name" value="ALKALINE PHOSPHATASE"/>
    <property type="match status" value="1"/>
</dbReference>
<dbReference type="EMBL" id="CP016379">
    <property type="protein sequence ID" value="AZR73755.1"/>
    <property type="molecule type" value="Genomic_DNA"/>
</dbReference>
<dbReference type="Pfam" id="PF00245">
    <property type="entry name" value="Alk_phosphatase"/>
    <property type="match status" value="1"/>
</dbReference>
<feature type="binding site" evidence="8">
    <location>
        <position position="283"/>
    </location>
    <ligand>
        <name>Zn(2+)</name>
        <dbReference type="ChEBI" id="CHEBI:29105"/>
        <label>2</label>
    </ligand>
</feature>
<dbReference type="Gene3D" id="3.40.720.10">
    <property type="entry name" value="Alkaline Phosphatase, subunit A"/>
    <property type="match status" value="1"/>
</dbReference>
<dbReference type="SMART" id="SM00098">
    <property type="entry name" value="alkPPc"/>
    <property type="match status" value="1"/>
</dbReference>
<feature type="binding site" evidence="8">
    <location>
        <position position="427"/>
    </location>
    <ligand>
        <name>Zn(2+)</name>
        <dbReference type="ChEBI" id="CHEBI:29105"/>
        <label>2</label>
    </ligand>
</feature>
<comment type="cofactor">
    <cofactor evidence="8">
        <name>Zn(2+)</name>
        <dbReference type="ChEBI" id="CHEBI:29105"/>
    </cofactor>
    <text evidence="8">Binds 2 Zn(2+) ions.</text>
</comment>
<evidence type="ECO:0000256" key="1">
    <source>
        <dbReference type="ARBA" id="ARBA00005984"/>
    </source>
</evidence>
<dbReference type="Proteomes" id="UP000267250">
    <property type="component" value="Chromosome"/>
</dbReference>
<dbReference type="InterPro" id="IPR001952">
    <property type="entry name" value="Alkaline_phosphatase"/>
</dbReference>
<accession>A0A3Q9HRL9</accession>
<dbReference type="OrthoDB" id="9794455at2"/>
<dbReference type="InterPro" id="IPR017850">
    <property type="entry name" value="Alkaline_phosphatase_core_sf"/>
</dbReference>
<evidence type="ECO:0000256" key="4">
    <source>
        <dbReference type="ARBA" id="ARBA00022801"/>
    </source>
</evidence>
<evidence type="ECO:0000256" key="5">
    <source>
        <dbReference type="ARBA" id="ARBA00022833"/>
    </source>
</evidence>
<evidence type="ECO:0000256" key="2">
    <source>
        <dbReference type="ARBA" id="ARBA00022553"/>
    </source>
</evidence>
<keyword evidence="4" id="KW-0378">Hydrolase</keyword>
<keyword evidence="3 8" id="KW-0479">Metal-binding</keyword>
<keyword evidence="6 8" id="KW-0460">Magnesium</keyword>
<name>A0A3Q9HRL9_9FIRM</name>
<feature type="binding site" evidence="8">
    <location>
        <position position="322"/>
    </location>
    <ligand>
        <name>Zn(2+)</name>
        <dbReference type="ChEBI" id="CHEBI:29105"/>
        <label>2</label>
    </ligand>
</feature>
<feature type="active site" description="Phosphoserine intermediate" evidence="7">
    <location>
        <position position="90"/>
    </location>
</feature>
<evidence type="ECO:0000256" key="9">
    <source>
        <dbReference type="RuleBase" id="RU003946"/>
    </source>
</evidence>
<dbReference type="GO" id="GO:0046872">
    <property type="term" value="F:metal ion binding"/>
    <property type="evidence" value="ECO:0007669"/>
    <property type="project" value="UniProtKB-KW"/>
</dbReference>
<feature type="binding site" evidence="8">
    <location>
        <position position="323"/>
    </location>
    <ligand>
        <name>Zn(2+)</name>
        <dbReference type="ChEBI" id="CHEBI:29105"/>
        <label>2</label>
    </ligand>
</feature>
<organism evidence="10 11">
    <name type="scientific">Anoxybacter fermentans</name>
    <dbReference type="NCBI Taxonomy" id="1323375"/>
    <lineage>
        <taxon>Bacteria</taxon>
        <taxon>Bacillati</taxon>
        <taxon>Bacillota</taxon>
        <taxon>Clostridia</taxon>
        <taxon>Halanaerobiales</taxon>
        <taxon>Anoxybacter</taxon>
    </lineage>
</organism>
<feature type="binding site" evidence="8">
    <location>
        <position position="274"/>
    </location>
    <ligand>
        <name>Mg(2+)</name>
        <dbReference type="ChEBI" id="CHEBI:18420"/>
    </ligand>
</feature>
<evidence type="ECO:0000256" key="7">
    <source>
        <dbReference type="PIRSR" id="PIRSR601952-1"/>
    </source>
</evidence>
<dbReference type="GO" id="GO:0004035">
    <property type="term" value="F:alkaline phosphatase activity"/>
    <property type="evidence" value="ECO:0007669"/>
    <property type="project" value="TreeGrafter"/>
</dbReference>
<gene>
    <name evidence="10" type="ORF">BBF96_10385</name>
</gene>
<evidence type="ECO:0000313" key="11">
    <source>
        <dbReference type="Proteomes" id="UP000267250"/>
    </source>
</evidence>
<keyword evidence="2" id="KW-0597">Phosphoprotein</keyword>
<dbReference type="AlphaFoldDB" id="A0A3Q9HRL9"/>
<evidence type="ECO:0000256" key="3">
    <source>
        <dbReference type="ARBA" id="ARBA00022723"/>
    </source>
</evidence>
<protein>
    <submittedName>
        <fullName evidence="10">Alkaline phosphatase</fullName>
    </submittedName>
</protein>
<evidence type="ECO:0000256" key="6">
    <source>
        <dbReference type="ARBA" id="ARBA00022842"/>
    </source>
</evidence>
<feature type="binding site" evidence="8">
    <location>
        <position position="279"/>
    </location>
    <ligand>
        <name>Zn(2+)</name>
        <dbReference type="ChEBI" id="CHEBI:29105"/>
        <label>2</label>
    </ligand>
</feature>
<reference evidence="10 11" key="1">
    <citation type="submission" date="2016-07" db="EMBL/GenBank/DDBJ databases">
        <title>Genome and transcriptome analysis of iron-reducing fermentative bacteria Anoxybacter fermentans.</title>
        <authorList>
            <person name="Zeng X."/>
            <person name="Shao Z."/>
        </authorList>
    </citation>
    <scope>NUCLEOTIDE SEQUENCE [LARGE SCALE GENOMIC DNA]</scope>
    <source>
        <strain evidence="10 11">DY22613</strain>
    </source>
</reference>
<dbReference type="CDD" id="cd16012">
    <property type="entry name" value="ALP"/>
    <property type="match status" value="1"/>
</dbReference>
<dbReference type="PROSITE" id="PS00123">
    <property type="entry name" value="ALKALINE_PHOSPHATASE"/>
    <property type="match status" value="1"/>
</dbReference>
<evidence type="ECO:0000256" key="8">
    <source>
        <dbReference type="PIRSR" id="PIRSR601952-2"/>
    </source>
</evidence>
<comment type="similarity">
    <text evidence="1 9">Belongs to the alkaline phosphatase family.</text>
</comment>
<feature type="binding site" evidence="8">
    <location>
        <position position="141"/>
    </location>
    <ligand>
        <name>Mg(2+)</name>
        <dbReference type="ChEBI" id="CHEBI:18420"/>
    </ligand>
</feature>
<dbReference type="KEGG" id="aft:BBF96_10385"/>
<dbReference type="PANTHER" id="PTHR11596">
    <property type="entry name" value="ALKALINE PHOSPHATASE"/>
    <property type="match status" value="1"/>
</dbReference>
<keyword evidence="11" id="KW-1185">Reference proteome</keyword>
<keyword evidence="5 8" id="KW-0862">Zinc</keyword>
<proteinExistence type="inferred from homology"/>
<dbReference type="PRINTS" id="PR00113">
    <property type="entry name" value="ALKPHPHTASE"/>
</dbReference>
<dbReference type="SUPFAM" id="SSF53649">
    <property type="entry name" value="Alkaline phosphatase-like"/>
    <property type="match status" value="1"/>
</dbReference>
<sequence>MFKRNLTSRILLLVLIVLLGFNAFVFASSQKAPKYVFYFIGDGLGSSQRQAAEYFLQVKTGDNTVKLVMNQFPVAGINTTHSLDSLVTDSAAAGTALATGFKTDNGMIAQLPDGTNVKTLVEAAEEKGMATGIITTMRLTHATPAVFAAHNQSRGNENEIAVDYLDSGVEFFAGGGYRHFVPQNGELKSKRKDDRNLIEEFEKLGYKIFVTENDTEKFRNYKPVGKEKVFAVFTYSHLPYEIDRNDNVPSLAELTQKGIEVLSKYENGFFMMVEGGKIDYASHANDPAGVIHDVLAFDKAIAKAYEFYKQHPEETLIVIIGDHETGGFGLGFGDNYFLKLQELMDVKASVDSIRYKGDREALYKYLAENFGLDDLTDKEKAELERAMDMADAGEKIENGPSWLSPVNAAVAHIVSERANLFWTTYAHTGTAIPMSAIGVGAANFGGFKDNSEIAKTMADLMGFKLTELK</sequence>